<proteinExistence type="predicted"/>
<dbReference type="PROSITE" id="PS50850">
    <property type="entry name" value="MFS"/>
    <property type="match status" value="1"/>
</dbReference>
<organism evidence="9">
    <name type="scientific">marine sediment metagenome</name>
    <dbReference type="NCBI Taxonomy" id="412755"/>
    <lineage>
        <taxon>unclassified sequences</taxon>
        <taxon>metagenomes</taxon>
        <taxon>ecological metagenomes</taxon>
    </lineage>
</organism>
<feature type="transmembrane region" description="Helical" evidence="7">
    <location>
        <begin position="12"/>
        <end position="32"/>
    </location>
</feature>
<comment type="subcellular location">
    <subcellularLocation>
        <location evidence="1">Cell membrane</location>
        <topology evidence="1">Multi-pass membrane protein</topology>
    </subcellularLocation>
</comment>
<evidence type="ECO:0000256" key="3">
    <source>
        <dbReference type="ARBA" id="ARBA00022475"/>
    </source>
</evidence>
<feature type="transmembrane region" description="Helical" evidence="7">
    <location>
        <begin position="71"/>
        <end position="93"/>
    </location>
</feature>
<feature type="transmembrane region" description="Helical" evidence="7">
    <location>
        <begin position="266"/>
        <end position="286"/>
    </location>
</feature>
<evidence type="ECO:0000313" key="9">
    <source>
        <dbReference type="EMBL" id="GAF76675.1"/>
    </source>
</evidence>
<sequence>MGKLGDRHGHRPLFLIGLAGAALFAAASAVAWNGPSLILFRILGATMGAATGPASMAIINTTFPPERRAQAMGFWTMVMAGGPVAGVVVGGPIVEAFSWRWIFIVQVPLMLMSLFVAAAILPNTQPQEDSSFDLLGTLLLGGAVTSALLALNRGPDLGWSSPLVVAGFLLALVLLAMFVWVERRVHDPLIPLHYLGRRNFSLPLGIEFCLNFAYMGGFILTPLLLQNVLGYSETRTGLLSIARPLAFAISGPTAGFLAVKVGERTSTLVGTTALVASMIGLAQVGVGTSDLLVLGALALSGIGLGASMPSLAAAIANSVEERDLGVVGASQQMVGQLGVVAGIQILQTVQLAREGAVGEAASYGDAYLVGAAVAAVAFVLALFLRRSVAAPAPMARV</sequence>
<dbReference type="GO" id="GO:0005886">
    <property type="term" value="C:plasma membrane"/>
    <property type="evidence" value="ECO:0007669"/>
    <property type="project" value="UniProtKB-SubCell"/>
</dbReference>
<feature type="transmembrane region" description="Helical" evidence="7">
    <location>
        <begin position="202"/>
        <end position="225"/>
    </location>
</feature>
<feature type="domain" description="Major facilitator superfamily (MFS) profile" evidence="8">
    <location>
        <begin position="1"/>
        <end position="389"/>
    </location>
</feature>
<dbReference type="Gene3D" id="1.20.1720.10">
    <property type="entry name" value="Multidrug resistance protein D"/>
    <property type="match status" value="1"/>
</dbReference>
<dbReference type="EMBL" id="BARS01003042">
    <property type="protein sequence ID" value="GAF76675.1"/>
    <property type="molecule type" value="Genomic_DNA"/>
</dbReference>
<feature type="transmembrane region" description="Helical" evidence="7">
    <location>
        <begin position="292"/>
        <end position="312"/>
    </location>
</feature>
<keyword evidence="5 7" id="KW-1133">Transmembrane helix</keyword>
<keyword evidence="4 7" id="KW-0812">Transmembrane</keyword>
<keyword evidence="6 7" id="KW-0472">Membrane</keyword>
<evidence type="ECO:0000256" key="6">
    <source>
        <dbReference type="ARBA" id="ARBA00023136"/>
    </source>
</evidence>
<dbReference type="PANTHER" id="PTHR42718">
    <property type="entry name" value="MAJOR FACILITATOR SUPERFAMILY MULTIDRUG TRANSPORTER MFSC"/>
    <property type="match status" value="1"/>
</dbReference>
<dbReference type="AlphaFoldDB" id="X0TKR6"/>
<feature type="transmembrane region" description="Helical" evidence="7">
    <location>
        <begin position="38"/>
        <end position="59"/>
    </location>
</feature>
<feature type="transmembrane region" description="Helical" evidence="7">
    <location>
        <begin position="237"/>
        <end position="259"/>
    </location>
</feature>
<dbReference type="PANTHER" id="PTHR42718:SF46">
    <property type="entry name" value="BLR6921 PROTEIN"/>
    <property type="match status" value="1"/>
</dbReference>
<gene>
    <name evidence="9" type="ORF">S01H1_05856</name>
</gene>
<name>X0TKR6_9ZZZZ</name>
<comment type="caution">
    <text evidence="9">The sequence shown here is derived from an EMBL/GenBank/DDBJ whole genome shotgun (WGS) entry which is preliminary data.</text>
</comment>
<evidence type="ECO:0000259" key="8">
    <source>
        <dbReference type="PROSITE" id="PS50850"/>
    </source>
</evidence>
<evidence type="ECO:0000256" key="1">
    <source>
        <dbReference type="ARBA" id="ARBA00004651"/>
    </source>
</evidence>
<evidence type="ECO:0000256" key="2">
    <source>
        <dbReference type="ARBA" id="ARBA00022448"/>
    </source>
</evidence>
<feature type="transmembrane region" description="Helical" evidence="7">
    <location>
        <begin position="324"/>
        <end position="346"/>
    </location>
</feature>
<dbReference type="InterPro" id="IPR020846">
    <property type="entry name" value="MFS_dom"/>
</dbReference>
<feature type="transmembrane region" description="Helical" evidence="7">
    <location>
        <begin position="132"/>
        <end position="151"/>
    </location>
</feature>
<dbReference type="Gene3D" id="1.20.1250.20">
    <property type="entry name" value="MFS general substrate transporter like domains"/>
    <property type="match status" value="1"/>
</dbReference>
<dbReference type="Pfam" id="PF07690">
    <property type="entry name" value="MFS_1"/>
    <property type="match status" value="2"/>
</dbReference>
<dbReference type="InterPro" id="IPR036259">
    <property type="entry name" value="MFS_trans_sf"/>
</dbReference>
<dbReference type="SUPFAM" id="SSF103473">
    <property type="entry name" value="MFS general substrate transporter"/>
    <property type="match status" value="2"/>
</dbReference>
<evidence type="ECO:0000256" key="4">
    <source>
        <dbReference type="ARBA" id="ARBA00022692"/>
    </source>
</evidence>
<protein>
    <recommendedName>
        <fullName evidence="8">Major facilitator superfamily (MFS) profile domain-containing protein</fullName>
    </recommendedName>
</protein>
<feature type="transmembrane region" description="Helical" evidence="7">
    <location>
        <begin position="163"/>
        <end position="181"/>
    </location>
</feature>
<dbReference type="GO" id="GO:0022857">
    <property type="term" value="F:transmembrane transporter activity"/>
    <property type="evidence" value="ECO:0007669"/>
    <property type="project" value="InterPro"/>
</dbReference>
<accession>X0TKR6</accession>
<reference evidence="9" key="1">
    <citation type="journal article" date="2014" name="Front. Microbiol.">
        <title>High frequency of phylogenetically diverse reductive dehalogenase-homologous genes in deep subseafloor sedimentary metagenomes.</title>
        <authorList>
            <person name="Kawai M."/>
            <person name="Futagami T."/>
            <person name="Toyoda A."/>
            <person name="Takaki Y."/>
            <person name="Nishi S."/>
            <person name="Hori S."/>
            <person name="Arai W."/>
            <person name="Tsubouchi T."/>
            <person name="Morono Y."/>
            <person name="Uchiyama I."/>
            <person name="Ito T."/>
            <person name="Fujiyama A."/>
            <person name="Inagaki F."/>
            <person name="Takami H."/>
        </authorList>
    </citation>
    <scope>NUCLEOTIDE SEQUENCE</scope>
    <source>
        <strain evidence="9">Expedition CK06-06</strain>
    </source>
</reference>
<feature type="transmembrane region" description="Helical" evidence="7">
    <location>
        <begin position="366"/>
        <end position="384"/>
    </location>
</feature>
<evidence type="ECO:0000256" key="5">
    <source>
        <dbReference type="ARBA" id="ARBA00022989"/>
    </source>
</evidence>
<dbReference type="InterPro" id="IPR011701">
    <property type="entry name" value="MFS"/>
</dbReference>
<evidence type="ECO:0000256" key="7">
    <source>
        <dbReference type="SAM" id="Phobius"/>
    </source>
</evidence>
<keyword evidence="2" id="KW-0813">Transport</keyword>
<keyword evidence="3" id="KW-1003">Cell membrane</keyword>
<feature type="transmembrane region" description="Helical" evidence="7">
    <location>
        <begin position="99"/>
        <end position="120"/>
    </location>
</feature>